<accession>A0A655PXG6</accession>
<dbReference type="Proteomes" id="UP000044806">
    <property type="component" value="Unassembled WGS sequence"/>
</dbReference>
<dbReference type="AlphaFoldDB" id="A0A655PXG6"/>
<organism evidence="1 2">
    <name type="scientific">Vibrio cholerae</name>
    <dbReference type="NCBI Taxonomy" id="666"/>
    <lineage>
        <taxon>Bacteria</taxon>
        <taxon>Pseudomonadati</taxon>
        <taxon>Pseudomonadota</taxon>
        <taxon>Gammaproteobacteria</taxon>
        <taxon>Vibrionales</taxon>
        <taxon>Vibrionaceae</taxon>
        <taxon>Vibrio</taxon>
    </lineage>
</organism>
<gene>
    <name evidence="1" type="ORF">ERS013165_01301</name>
</gene>
<evidence type="ECO:0000313" key="2">
    <source>
        <dbReference type="Proteomes" id="UP000044806"/>
    </source>
</evidence>
<evidence type="ECO:0000313" key="1">
    <source>
        <dbReference type="EMBL" id="CSA31942.1"/>
    </source>
</evidence>
<name>A0A655PXG6_VIBCL</name>
<proteinExistence type="predicted"/>
<dbReference type="EMBL" id="CWOW01000005">
    <property type="protein sequence ID" value="CSA31942.1"/>
    <property type="molecule type" value="Genomic_DNA"/>
</dbReference>
<protein>
    <submittedName>
        <fullName evidence="1">Uncharacterized protein</fullName>
    </submittedName>
</protein>
<sequence length="44" mass="5162">MTDAIHHLTRVVNRAVVSTELNDGKTEWAFRFRAAWVDITYRIT</sequence>
<reference evidence="1 2" key="1">
    <citation type="submission" date="2015-07" db="EMBL/GenBank/DDBJ databases">
        <authorList>
            <consortium name="Pathogen Informatics"/>
        </authorList>
    </citation>
    <scope>NUCLEOTIDE SEQUENCE [LARGE SCALE GENOMIC DNA]</scope>
    <source>
        <strain evidence="1 2">A51</strain>
    </source>
</reference>